<reference evidence="2" key="1">
    <citation type="submission" date="2014-09" db="EMBL/GenBank/DDBJ databases">
        <authorList>
            <person name="Magalhaes I.L.F."/>
            <person name="Oliveira U."/>
            <person name="Santos F.R."/>
            <person name="Vidigal T.H.D.A."/>
            <person name="Brescovit A.D."/>
            <person name="Santos A.J."/>
        </authorList>
    </citation>
    <scope>NUCLEOTIDE SEQUENCE</scope>
    <source>
        <tissue evidence="2">Shoot tissue taken approximately 20 cm above the soil surface</tissue>
    </source>
</reference>
<dbReference type="EMBL" id="GBRH01183082">
    <property type="protein sequence ID" value="JAE14814.1"/>
    <property type="molecule type" value="Transcribed_RNA"/>
</dbReference>
<dbReference type="AlphaFoldDB" id="A0A0A9FU96"/>
<name>A0A0A9FU96_ARUDO</name>
<protein>
    <submittedName>
        <fullName evidence="2">Uncharacterized protein</fullName>
    </submittedName>
</protein>
<feature type="transmembrane region" description="Helical" evidence="1">
    <location>
        <begin position="27"/>
        <end position="49"/>
    </location>
</feature>
<accession>A0A0A9FU96</accession>
<keyword evidence="1" id="KW-1133">Transmembrane helix</keyword>
<organism evidence="2">
    <name type="scientific">Arundo donax</name>
    <name type="common">Giant reed</name>
    <name type="synonym">Donax arundinaceus</name>
    <dbReference type="NCBI Taxonomy" id="35708"/>
    <lineage>
        <taxon>Eukaryota</taxon>
        <taxon>Viridiplantae</taxon>
        <taxon>Streptophyta</taxon>
        <taxon>Embryophyta</taxon>
        <taxon>Tracheophyta</taxon>
        <taxon>Spermatophyta</taxon>
        <taxon>Magnoliopsida</taxon>
        <taxon>Liliopsida</taxon>
        <taxon>Poales</taxon>
        <taxon>Poaceae</taxon>
        <taxon>PACMAD clade</taxon>
        <taxon>Arundinoideae</taxon>
        <taxon>Arundineae</taxon>
        <taxon>Arundo</taxon>
    </lineage>
</organism>
<feature type="transmembrane region" description="Helical" evidence="1">
    <location>
        <begin position="76"/>
        <end position="94"/>
    </location>
</feature>
<sequence length="109" mass="12651">MYLHISVHLRVDGHLCLYFKAAQSFPCVPYFCVCYYFCLYHILAADIFLKFTHQFTSMFLKFTNQLTTFSGNKNSLISSSVTSLGLLVLLKMLFQKWIITNYEQIGSLI</sequence>
<keyword evidence="1" id="KW-0812">Transmembrane</keyword>
<evidence type="ECO:0000313" key="2">
    <source>
        <dbReference type="EMBL" id="JAE14814.1"/>
    </source>
</evidence>
<keyword evidence="1" id="KW-0472">Membrane</keyword>
<evidence type="ECO:0000256" key="1">
    <source>
        <dbReference type="SAM" id="Phobius"/>
    </source>
</evidence>
<proteinExistence type="predicted"/>
<reference evidence="2" key="2">
    <citation type="journal article" date="2015" name="Data Brief">
        <title>Shoot transcriptome of the giant reed, Arundo donax.</title>
        <authorList>
            <person name="Barrero R.A."/>
            <person name="Guerrero F.D."/>
            <person name="Moolhuijzen P."/>
            <person name="Goolsby J.A."/>
            <person name="Tidwell J."/>
            <person name="Bellgard S.E."/>
            <person name="Bellgard M.I."/>
        </authorList>
    </citation>
    <scope>NUCLEOTIDE SEQUENCE</scope>
    <source>
        <tissue evidence="2">Shoot tissue taken approximately 20 cm above the soil surface</tissue>
    </source>
</reference>